<dbReference type="InterPro" id="IPR027417">
    <property type="entry name" value="P-loop_NTPase"/>
</dbReference>
<proteinExistence type="predicted"/>
<evidence type="ECO:0000313" key="3">
    <source>
        <dbReference type="Proteomes" id="UP001501083"/>
    </source>
</evidence>
<evidence type="ECO:0000259" key="1">
    <source>
        <dbReference type="Pfam" id="PF04466"/>
    </source>
</evidence>
<gene>
    <name evidence="2" type="ORF">GCM10025759_19110</name>
</gene>
<dbReference type="Gene3D" id="3.30.420.280">
    <property type="match status" value="1"/>
</dbReference>
<keyword evidence="3" id="KW-1185">Reference proteome</keyword>
<dbReference type="Pfam" id="PF04466">
    <property type="entry name" value="Terminase_3"/>
    <property type="match status" value="1"/>
</dbReference>
<protein>
    <submittedName>
        <fullName evidence="2">PBSX family phage terminase large subunit</fullName>
    </submittedName>
</protein>
<evidence type="ECO:0000313" key="2">
    <source>
        <dbReference type="EMBL" id="GAA5075506.1"/>
    </source>
</evidence>
<dbReference type="InterPro" id="IPR035412">
    <property type="entry name" value="Terminase_L_N"/>
</dbReference>
<accession>A0ABP9LG14</accession>
<dbReference type="InterPro" id="IPR052380">
    <property type="entry name" value="Viral_DNA_packaging_terminase"/>
</dbReference>
<dbReference type="EMBL" id="BAABKY010000002">
    <property type="protein sequence ID" value="GAA5075506.1"/>
    <property type="molecule type" value="Genomic_DNA"/>
</dbReference>
<reference evidence="3" key="1">
    <citation type="journal article" date="2019" name="Int. J. Syst. Evol. Microbiol.">
        <title>The Global Catalogue of Microorganisms (GCM) 10K type strain sequencing project: providing services to taxonomists for standard genome sequencing and annotation.</title>
        <authorList>
            <consortium name="The Broad Institute Genomics Platform"/>
            <consortium name="The Broad Institute Genome Sequencing Center for Infectious Disease"/>
            <person name="Wu L."/>
            <person name="Ma J."/>
        </authorList>
    </citation>
    <scope>NUCLEOTIDE SEQUENCE [LARGE SCALE GENOMIC DNA]</scope>
    <source>
        <strain evidence="3">JCM 19212</strain>
    </source>
</reference>
<sequence>MAVLSIPTAAVYEPLIAPARYKGAWGGRGSGKSHFFAGKLIEDALAEPGEHGEGLRAACIREVQKDLAQSSKALIEAKLRDFGLGERHGFKVFRDVIQTPGDGLMIFKGMQDFTAESVKSLEGFKRAWWEEAQTASNHSLNLLRPTIRAPGSELWFSWNARRKTDPVDVMLRGVEIPTGAAVVKANWRDNPWFTAELEQERLDCLRMQPDQYEHIWEGGYITVSEGAYFAKQLAEARAQGRIGVVARDPLLPIKAYADIGGTSRRSDAFVFWMVQFVGQQIRVLDYYEAVGQEIGEHTHWLRSKGYERAEIILPHDGINHDRVYRVTYESAFRDAGFQVRSRENMGAGAANARIEAVRRVFPQIWFNEATTEGGREALGWYHEKKDEVRGIGLGPDHDWSSHASDAFGEMASDYVSRPVAASDAPINYKRLTR</sequence>
<organism evidence="2 3">
    <name type="scientific">Lysobacter panacisoli</name>
    <dbReference type="NCBI Taxonomy" id="1255263"/>
    <lineage>
        <taxon>Bacteria</taxon>
        <taxon>Pseudomonadati</taxon>
        <taxon>Pseudomonadota</taxon>
        <taxon>Gammaproteobacteria</taxon>
        <taxon>Lysobacterales</taxon>
        <taxon>Lysobacteraceae</taxon>
        <taxon>Lysobacter</taxon>
    </lineage>
</organism>
<dbReference type="Gene3D" id="3.40.50.300">
    <property type="entry name" value="P-loop containing nucleotide triphosphate hydrolases"/>
    <property type="match status" value="1"/>
</dbReference>
<dbReference type="Proteomes" id="UP001501083">
    <property type="component" value="Unassembled WGS sequence"/>
</dbReference>
<name>A0ABP9LG14_9GAMM</name>
<dbReference type="RefSeq" id="WP_158985734.1">
    <property type="nucleotide sequence ID" value="NZ_BAABKY010000002.1"/>
</dbReference>
<comment type="caution">
    <text evidence="2">The sequence shown here is derived from an EMBL/GenBank/DDBJ whole genome shotgun (WGS) entry which is preliminary data.</text>
</comment>
<feature type="domain" description="Phage terminase large subunit N-terminal" evidence="1">
    <location>
        <begin position="21"/>
        <end position="218"/>
    </location>
</feature>
<dbReference type="PANTHER" id="PTHR39184:SF1">
    <property type="entry name" value="PBSX PHAGE TERMINASE LARGE SUBUNIT"/>
    <property type="match status" value="1"/>
</dbReference>
<dbReference type="PANTHER" id="PTHR39184">
    <property type="match status" value="1"/>
</dbReference>